<feature type="domain" description="BD-FAE-like" evidence="2">
    <location>
        <begin position="65"/>
        <end position="232"/>
    </location>
</feature>
<dbReference type="SUPFAM" id="SSF53474">
    <property type="entry name" value="alpha/beta-Hydrolases"/>
    <property type="match status" value="1"/>
</dbReference>
<dbReference type="GO" id="GO:0016787">
    <property type="term" value="F:hydrolase activity"/>
    <property type="evidence" value="ECO:0007669"/>
    <property type="project" value="UniProtKB-KW"/>
</dbReference>
<dbReference type="InterPro" id="IPR050300">
    <property type="entry name" value="GDXG_lipolytic_enzyme"/>
</dbReference>
<dbReference type="InterPro" id="IPR049492">
    <property type="entry name" value="BD-FAE-like_dom"/>
</dbReference>
<name>A0A6I6JH18_9BACT</name>
<dbReference type="PANTHER" id="PTHR48081">
    <property type="entry name" value="AB HYDROLASE SUPERFAMILY PROTEIN C4A8.06C"/>
    <property type="match status" value="1"/>
</dbReference>
<proteinExistence type="predicted"/>
<protein>
    <submittedName>
        <fullName evidence="3">Alpha/beta fold hydrolase</fullName>
    </submittedName>
</protein>
<dbReference type="Gene3D" id="3.40.50.1820">
    <property type="entry name" value="alpha/beta hydrolase"/>
    <property type="match status" value="1"/>
</dbReference>
<reference evidence="3 4" key="1">
    <citation type="submission" date="2019-11" db="EMBL/GenBank/DDBJ databases">
        <authorList>
            <person name="Zheng R.K."/>
            <person name="Sun C.M."/>
        </authorList>
    </citation>
    <scope>NUCLEOTIDE SEQUENCE [LARGE SCALE GENOMIC DNA]</scope>
    <source>
        <strain evidence="3 4">SRB007</strain>
    </source>
</reference>
<accession>A0A6I6JH18</accession>
<dbReference type="Proteomes" id="UP000428328">
    <property type="component" value="Chromosome"/>
</dbReference>
<organism evidence="3 4">
    <name type="scientific">Pseudodesulfovibrio cashew</name>
    <dbReference type="NCBI Taxonomy" id="2678688"/>
    <lineage>
        <taxon>Bacteria</taxon>
        <taxon>Pseudomonadati</taxon>
        <taxon>Thermodesulfobacteriota</taxon>
        <taxon>Desulfovibrionia</taxon>
        <taxon>Desulfovibrionales</taxon>
        <taxon>Desulfovibrionaceae</taxon>
    </lineage>
</organism>
<dbReference type="EMBL" id="CP046400">
    <property type="protein sequence ID" value="QGY40318.1"/>
    <property type="molecule type" value="Genomic_DNA"/>
</dbReference>
<evidence type="ECO:0000259" key="2">
    <source>
        <dbReference type="Pfam" id="PF20434"/>
    </source>
</evidence>
<dbReference type="InterPro" id="IPR029058">
    <property type="entry name" value="AB_hydrolase_fold"/>
</dbReference>
<evidence type="ECO:0000313" key="3">
    <source>
        <dbReference type="EMBL" id="QGY40318.1"/>
    </source>
</evidence>
<dbReference type="KEGG" id="psel:GM415_09330"/>
<dbReference type="AlphaFoldDB" id="A0A6I6JH18"/>
<dbReference type="RefSeq" id="WP_158947539.1">
    <property type="nucleotide sequence ID" value="NZ_CP046400.1"/>
</dbReference>
<evidence type="ECO:0000256" key="1">
    <source>
        <dbReference type="ARBA" id="ARBA00022801"/>
    </source>
</evidence>
<dbReference type="PANTHER" id="PTHR48081:SF33">
    <property type="entry name" value="KYNURENINE FORMAMIDASE"/>
    <property type="match status" value="1"/>
</dbReference>
<keyword evidence="4" id="KW-1185">Reference proteome</keyword>
<evidence type="ECO:0000313" key="4">
    <source>
        <dbReference type="Proteomes" id="UP000428328"/>
    </source>
</evidence>
<keyword evidence="1 3" id="KW-0378">Hydrolase</keyword>
<sequence length="291" mass="31766">MALYGEFTSQAEIDREYNAVGMVADLKPYIDFDAKANAEARGSLRYEPDIPYGAGADETLDIFPAESPNAPVLIFIHGGYWRSMSSKDFSLVAKGLAARGVTVVIPDYSLCPSVDIPEITRQTRAATAWVHARIAEYNGSPDRIFACGHSAGGQQAGMLAATDWEREHGMPRNAIKGVIPISGLFDLAPLRHSWLQPVLQLDAATVEGQSPLRNIPHDGPPMLVSVGDEESSEFKRQAEAYAEAWRAGGNRAELVIQEARNHFTSFRDLNDPDAPFTRILAAFMETCLQGS</sequence>
<gene>
    <name evidence="3" type="ORF">GM415_09330</name>
</gene>
<dbReference type="Pfam" id="PF20434">
    <property type="entry name" value="BD-FAE"/>
    <property type="match status" value="1"/>
</dbReference>